<name>A0A7S3L9Y1_9STRA</name>
<dbReference type="PANTHER" id="PTHR43396">
    <property type="entry name" value="FLAVOHEMOPROTEIN"/>
    <property type="match status" value="1"/>
</dbReference>
<sequence length="150" mass="17346">MTLHNIEYYQVARVLETWDAAHRALKGKSFEEEFGRHLIGKLVVLQPRIKAFYKDEEVMQKHADNVVHLLDSILQMLGEDDEFIEEILTQVGHRHTKMGVNPGFFPYMGQSLIWTLTRTIPDEMTDESREAWEEVFGAMSQVIVRAALDA</sequence>
<dbReference type="EMBL" id="HBIM01017298">
    <property type="protein sequence ID" value="CAE0416283.1"/>
    <property type="molecule type" value="Transcribed_RNA"/>
</dbReference>
<dbReference type="PROSITE" id="PS01033">
    <property type="entry name" value="GLOBIN"/>
    <property type="match status" value="1"/>
</dbReference>
<evidence type="ECO:0000256" key="1">
    <source>
        <dbReference type="ARBA" id="ARBA00022617"/>
    </source>
</evidence>
<dbReference type="GO" id="GO:0046872">
    <property type="term" value="F:metal ion binding"/>
    <property type="evidence" value="ECO:0007669"/>
    <property type="project" value="UniProtKB-KW"/>
</dbReference>
<dbReference type="Gene3D" id="1.10.490.10">
    <property type="entry name" value="Globins"/>
    <property type="match status" value="1"/>
</dbReference>
<dbReference type="GO" id="GO:0019825">
    <property type="term" value="F:oxygen binding"/>
    <property type="evidence" value="ECO:0007669"/>
    <property type="project" value="InterPro"/>
</dbReference>
<evidence type="ECO:0000259" key="5">
    <source>
        <dbReference type="PROSITE" id="PS01033"/>
    </source>
</evidence>
<evidence type="ECO:0000256" key="2">
    <source>
        <dbReference type="ARBA" id="ARBA00022723"/>
    </source>
</evidence>
<keyword evidence="1 4" id="KW-0349">Heme</keyword>
<dbReference type="GO" id="GO:0046210">
    <property type="term" value="P:nitric oxide catabolic process"/>
    <property type="evidence" value="ECO:0007669"/>
    <property type="project" value="TreeGrafter"/>
</dbReference>
<comment type="similarity">
    <text evidence="4">Belongs to the globin family.</text>
</comment>
<reference evidence="6" key="1">
    <citation type="submission" date="2021-01" db="EMBL/GenBank/DDBJ databases">
        <authorList>
            <person name="Corre E."/>
            <person name="Pelletier E."/>
            <person name="Niang G."/>
            <person name="Scheremetjew M."/>
            <person name="Finn R."/>
            <person name="Kale V."/>
            <person name="Holt S."/>
            <person name="Cochrane G."/>
            <person name="Meng A."/>
            <person name="Brown T."/>
            <person name="Cohen L."/>
        </authorList>
    </citation>
    <scope>NUCLEOTIDE SEQUENCE</scope>
    <source>
        <strain evidence="6">CCMP127</strain>
    </source>
</reference>
<keyword evidence="4" id="KW-0561">Oxygen transport</keyword>
<dbReference type="GO" id="GO:0005344">
    <property type="term" value="F:oxygen carrier activity"/>
    <property type="evidence" value="ECO:0007669"/>
    <property type="project" value="UniProtKB-KW"/>
</dbReference>
<dbReference type="Pfam" id="PF00042">
    <property type="entry name" value="Globin"/>
    <property type="match status" value="1"/>
</dbReference>
<dbReference type="InterPro" id="IPR000971">
    <property type="entry name" value="Globin"/>
</dbReference>
<keyword evidence="4" id="KW-0813">Transport</keyword>
<dbReference type="InterPro" id="IPR044399">
    <property type="entry name" value="Mb-like_M"/>
</dbReference>
<proteinExistence type="inferred from homology"/>
<dbReference type="GO" id="GO:0008941">
    <property type="term" value="F:nitric oxide dioxygenase NAD(P)H activity"/>
    <property type="evidence" value="ECO:0007669"/>
    <property type="project" value="TreeGrafter"/>
</dbReference>
<organism evidence="6">
    <name type="scientific">Amphora coffeiformis</name>
    <dbReference type="NCBI Taxonomy" id="265554"/>
    <lineage>
        <taxon>Eukaryota</taxon>
        <taxon>Sar</taxon>
        <taxon>Stramenopiles</taxon>
        <taxon>Ochrophyta</taxon>
        <taxon>Bacillariophyta</taxon>
        <taxon>Bacillariophyceae</taxon>
        <taxon>Bacillariophycidae</taxon>
        <taxon>Thalassiophysales</taxon>
        <taxon>Catenulaceae</taxon>
        <taxon>Amphora</taxon>
    </lineage>
</organism>
<dbReference type="PANTHER" id="PTHR43396:SF3">
    <property type="entry name" value="FLAVOHEMOPROTEIN"/>
    <property type="match status" value="1"/>
</dbReference>
<dbReference type="GO" id="GO:0071949">
    <property type="term" value="F:FAD binding"/>
    <property type="evidence" value="ECO:0007669"/>
    <property type="project" value="TreeGrafter"/>
</dbReference>
<dbReference type="AlphaFoldDB" id="A0A7S3L9Y1"/>
<keyword evidence="3" id="KW-0408">Iron</keyword>
<feature type="domain" description="Globin" evidence="5">
    <location>
        <begin position="17"/>
        <end position="148"/>
    </location>
</feature>
<evidence type="ECO:0000313" key="6">
    <source>
        <dbReference type="EMBL" id="CAE0416283.1"/>
    </source>
</evidence>
<accession>A0A7S3L9Y1</accession>
<dbReference type="CDD" id="cd01040">
    <property type="entry name" value="Mb-like"/>
    <property type="match status" value="1"/>
</dbReference>
<keyword evidence="2" id="KW-0479">Metal-binding</keyword>
<evidence type="ECO:0000256" key="4">
    <source>
        <dbReference type="RuleBase" id="RU000356"/>
    </source>
</evidence>
<gene>
    <name evidence="6" type="ORF">ACOF00016_LOCUS13341</name>
</gene>
<protein>
    <recommendedName>
        <fullName evidence="5">Globin domain-containing protein</fullName>
    </recommendedName>
</protein>
<evidence type="ECO:0000256" key="3">
    <source>
        <dbReference type="ARBA" id="ARBA00023004"/>
    </source>
</evidence>
<dbReference type="InterPro" id="IPR012292">
    <property type="entry name" value="Globin/Proto"/>
</dbReference>
<dbReference type="GO" id="GO:0020037">
    <property type="term" value="F:heme binding"/>
    <property type="evidence" value="ECO:0007669"/>
    <property type="project" value="InterPro"/>
</dbReference>
<dbReference type="SUPFAM" id="SSF46458">
    <property type="entry name" value="Globin-like"/>
    <property type="match status" value="1"/>
</dbReference>
<dbReference type="GO" id="GO:0071500">
    <property type="term" value="P:cellular response to nitrosative stress"/>
    <property type="evidence" value="ECO:0007669"/>
    <property type="project" value="TreeGrafter"/>
</dbReference>
<dbReference type="InterPro" id="IPR009050">
    <property type="entry name" value="Globin-like_sf"/>
</dbReference>